<proteinExistence type="predicted"/>
<dbReference type="EnsemblPlants" id="AVESA.00010b.r2.5DG0958140.1">
    <property type="protein sequence ID" value="AVESA.00010b.r2.5DG0958140.1.CDS"/>
    <property type="gene ID" value="AVESA.00010b.r2.5DG0958140"/>
</dbReference>
<accession>A0ACD5YDV7</accession>
<organism evidence="1 2">
    <name type="scientific">Avena sativa</name>
    <name type="common">Oat</name>
    <dbReference type="NCBI Taxonomy" id="4498"/>
    <lineage>
        <taxon>Eukaryota</taxon>
        <taxon>Viridiplantae</taxon>
        <taxon>Streptophyta</taxon>
        <taxon>Embryophyta</taxon>
        <taxon>Tracheophyta</taxon>
        <taxon>Spermatophyta</taxon>
        <taxon>Magnoliopsida</taxon>
        <taxon>Liliopsida</taxon>
        <taxon>Poales</taxon>
        <taxon>Poaceae</taxon>
        <taxon>BOP clade</taxon>
        <taxon>Pooideae</taxon>
        <taxon>Poodae</taxon>
        <taxon>Poeae</taxon>
        <taxon>Poeae Chloroplast Group 1 (Aveneae type)</taxon>
        <taxon>Aveninae</taxon>
        <taxon>Avena</taxon>
    </lineage>
</organism>
<reference evidence="1" key="2">
    <citation type="submission" date="2025-09" db="UniProtKB">
        <authorList>
            <consortium name="EnsemblPlants"/>
        </authorList>
    </citation>
    <scope>IDENTIFICATION</scope>
</reference>
<reference evidence="1" key="1">
    <citation type="submission" date="2021-05" db="EMBL/GenBank/DDBJ databases">
        <authorList>
            <person name="Scholz U."/>
            <person name="Mascher M."/>
            <person name="Fiebig A."/>
        </authorList>
    </citation>
    <scope>NUCLEOTIDE SEQUENCE [LARGE SCALE GENOMIC DNA]</scope>
</reference>
<keyword evidence="2" id="KW-1185">Reference proteome</keyword>
<sequence>MEASSRSPPHVCVTGGGGFIGSWLVKLLLSRGFAVHATVRDPRDAKNAFLMQLDGAPANLRLFKGDMLDYDTVTAAFAGCEGVFHVATPVPEQKIVDPQKEMMDPAVKGTMNVLKACSATEVKKLILVSSIAASCFTLDWPPDKIKDESCWSDKELCKENENWYSLAKTTAEEMALEYGLKNGLHIATLLPGLVFGPLLQHVAVNTTSNVLIYILKGGPDTMNNKFYPMVDVRDVAEALLLLYNKAGSSERYICSLDQMDLKDLLGILKNMYPNYRCTDKMVDVDYKVIVTSDKLKNLGWKPRKLEETLEDSIKSYEKAGLLQSSDGKPFRLPYIYRMPPILE</sequence>
<evidence type="ECO:0000313" key="1">
    <source>
        <dbReference type="EnsemblPlants" id="AVESA.00010b.r2.5DG0958140.1.CDS"/>
    </source>
</evidence>
<evidence type="ECO:0000313" key="2">
    <source>
        <dbReference type="Proteomes" id="UP001732700"/>
    </source>
</evidence>
<name>A0ACD5YDV7_AVESA</name>
<dbReference type="Proteomes" id="UP001732700">
    <property type="component" value="Chromosome 5D"/>
</dbReference>
<protein>
    <submittedName>
        <fullName evidence="1">Uncharacterized protein</fullName>
    </submittedName>
</protein>